<dbReference type="PANTHER" id="PTHR30290:SF38">
    <property type="entry name" value="D,D-DIPEPTIDE-BINDING PERIPLASMIC PROTEIN DDPA-RELATED"/>
    <property type="match status" value="1"/>
</dbReference>
<keyword evidence="6" id="KW-1185">Reference proteome</keyword>
<reference evidence="5 6" key="1">
    <citation type="submission" date="2019-07" db="EMBL/GenBank/DDBJ databases">
        <title>Ln-dependent methylotrophs.</title>
        <authorList>
            <person name="Tani A."/>
        </authorList>
    </citation>
    <scope>NUCLEOTIDE SEQUENCE [LARGE SCALE GENOMIC DNA]</scope>
    <source>
        <strain evidence="5 6">SM12</strain>
    </source>
</reference>
<gene>
    <name evidence="5" type="ORF">FNA46_14595</name>
</gene>
<sequence length="331" mass="35692">EAKGNDAFNAAPVGSGPYKFVSWQKGVSVALSRNDDYWGKKGPFAKAEFRAVPDAATRLANLQAGTTDLAVGLDVDLAAQLKSSATAKPLSVLTERVGYVKLNPNVAPFNDKRVREAVARSIDKEGIVNGLLGGVDKPVAQMVTTSHFGYVDGVEGYAFDPAKAKQLVKEAGAAGKAVTFATAPAFDQRIVQAIAQMIGETGLTVNIEMTDMATYLKRAQSEPAAQPSIAFGRWSCACQDADGVLFPLLHSSSSWSSVSNPEINKLLEDARNTLDEKRRVEDYKTVSTWMAKEAPIVPVYQAAIVYGAAKKLEWQPTANESLFLNRMTWKD</sequence>
<protein>
    <submittedName>
        <fullName evidence="5">Peptide ABC transporter</fullName>
    </submittedName>
</protein>
<comment type="caution">
    <text evidence="5">The sequence shown here is derived from an EMBL/GenBank/DDBJ whole genome shotgun (WGS) entry which is preliminary data.</text>
</comment>
<evidence type="ECO:0000259" key="4">
    <source>
        <dbReference type="Pfam" id="PF00496"/>
    </source>
</evidence>
<dbReference type="GO" id="GO:1904680">
    <property type="term" value="F:peptide transmembrane transporter activity"/>
    <property type="evidence" value="ECO:0007669"/>
    <property type="project" value="TreeGrafter"/>
</dbReference>
<dbReference type="Proteomes" id="UP000316801">
    <property type="component" value="Unassembled WGS sequence"/>
</dbReference>
<evidence type="ECO:0000256" key="2">
    <source>
        <dbReference type="ARBA" id="ARBA00005695"/>
    </source>
</evidence>
<organism evidence="5 6">
    <name type="scientific">Rhizobium straminoryzae</name>
    <dbReference type="NCBI Taxonomy" id="1387186"/>
    <lineage>
        <taxon>Bacteria</taxon>
        <taxon>Pseudomonadati</taxon>
        <taxon>Pseudomonadota</taxon>
        <taxon>Alphaproteobacteria</taxon>
        <taxon>Hyphomicrobiales</taxon>
        <taxon>Rhizobiaceae</taxon>
        <taxon>Rhizobium/Agrobacterium group</taxon>
        <taxon>Rhizobium</taxon>
    </lineage>
</organism>
<dbReference type="InterPro" id="IPR039424">
    <property type="entry name" value="SBP_5"/>
</dbReference>
<dbReference type="Pfam" id="PF00496">
    <property type="entry name" value="SBP_bac_5"/>
    <property type="match status" value="1"/>
</dbReference>
<dbReference type="Gene3D" id="3.40.190.10">
    <property type="entry name" value="Periplasmic binding protein-like II"/>
    <property type="match status" value="1"/>
</dbReference>
<dbReference type="SUPFAM" id="SSF53850">
    <property type="entry name" value="Periplasmic binding protein-like II"/>
    <property type="match status" value="1"/>
</dbReference>
<dbReference type="EMBL" id="VJMG01000039">
    <property type="protein sequence ID" value="TRL37689.1"/>
    <property type="molecule type" value="Genomic_DNA"/>
</dbReference>
<dbReference type="GO" id="GO:0015833">
    <property type="term" value="P:peptide transport"/>
    <property type="evidence" value="ECO:0007669"/>
    <property type="project" value="TreeGrafter"/>
</dbReference>
<accession>A0A549T744</accession>
<evidence type="ECO:0000313" key="5">
    <source>
        <dbReference type="EMBL" id="TRL37689.1"/>
    </source>
</evidence>
<dbReference type="InterPro" id="IPR000914">
    <property type="entry name" value="SBP_5_dom"/>
</dbReference>
<dbReference type="Gene3D" id="3.10.105.10">
    <property type="entry name" value="Dipeptide-binding Protein, Domain 3"/>
    <property type="match status" value="1"/>
</dbReference>
<proteinExistence type="inferred from homology"/>
<comment type="subcellular location">
    <subcellularLocation>
        <location evidence="1">Periplasm</location>
    </subcellularLocation>
</comment>
<name>A0A549T744_9HYPH</name>
<evidence type="ECO:0000256" key="1">
    <source>
        <dbReference type="ARBA" id="ARBA00004418"/>
    </source>
</evidence>
<comment type="similarity">
    <text evidence="2">Belongs to the bacterial solute-binding protein 5 family.</text>
</comment>
<dbReference type="PANTHER" id="PTHR30290">
    <property type="entry name" value="PERIPLASMIC BINDING COMPONENT OF ABC TRANSPORTER"/>
    <property type="match status" value="1"/>
</dbReference>
<feature type="domain" description="Solute-binding protein family 5" evidence="4">
    <location>
        <begin position="4"/>
        <end position="253"/>
    </location>
</feature>
<dbReference type="RefSeq" id="WP_143125950.1">
    <property type="nucleotide sequence ID" value="NZ_VJMG01000039.1"/>
</dbReference>
<feature type="non-terminal residue" evidence="5">
    <location>
        <position position="1"/>
    </location>
</feature>
<dbReference type="AlphaFoldDB" id="A0A549T744"/>
<evidence type="ECO:0000256" key="3">
    <source>
        <dbReference type="ARBA" id="ARBA00022729"/>
    </source>
</evidence>
<evidence type="ECO:0000313" key="6">
    <source>
        <dbReference type="Proteomes" id="UP000316801"/>
    </source>
</evidence>
<keyword evidence="3" id="KW-0732">Signal</keyword>